<evidence type="ECO:0000313" key="1">
    <source>
        <dbReference type="EMBL" id="GIJ72741.1"/>
    </source>
</evidence>
<evidence type="ECO:0000313" key="2">
    <source>
        <dbReference type="Proteomes" id="UP000635606"/>
    </source>
</evidence>
<keyword evidence="2" id="KW-1185">Reference proteome</keyword>
<dbReference type="Proteomes" id="UP000635606">
    <property type="component" value="Unassembled WGS sequence"/>
</dbReference>
<proteinExistence type="predicted"/>
<sequence length="62" mass="6732">MVRPAPFRDWSLAFLSGDGPDGIVVRFPPEDGDDARTAVATAVQAMGSRMVRAISDREPVWS</sequence>
<accession>A0A8J4A4T6</accession>
<comment type="caution">
    <text evidence="1">The sequence shown here is derived from an EMBL/GenBank/DDBJ whole genome shotgun (WGS) entry which is preliminary data.</text>
</comment>
<dbReference type="RefSeq" id="WP_203932590.1">
    <property type="nucleotide sequence ID" value="NZ_BOPH01000105.1"/>
</dbReference>
<reference evidence="1" key="1">
    <citation type="submission" date="2021-01" db="EMBL/GenBank/DDBJ databases">
        <title>Whole genome shotgun sequence of Virgisporangium ochraceum NBRC 16418.</title>
        <authorList>
            <person name="Komaki H."/>
            <person name="Tamura T."/>
        </authorList>
    </citation>
    <scope>NUCLEOTIDE SEQUENCE</scope>
    <source>
        <strain evidence="1">NBRC 16418</strain>
    </source>
</reference>
<protein>
    <submittedName>
        <fullName evidence="1">Uncharacterized protein</fullName>
    </submittedName>
</protein>
<gene>
    <name evidence="1" type="ORF">Voc01_076580</name>
</gene>
<organism evidence="1 2">
    <name type="scientific">Virgisporangium ochraceum</name>
    <dbReference type="NCBI Taxonomy" id="65505"/>
    <lineage>
        <taxon>Bacteria</taxon>
        <taxon>Bacillati</taxon>
        <taxon>Actinomycetota</taxon>
        <taxon>Actinomycetes</taxon>
        <taxon>Micromonosporales</taxon>
        <taxon>Micromonosporaceae</taxon>
        <taxon>Virgisporangium</taxon>
    </lineage>
</organism>
<dbReference type="AlphaFoldDB" id="A0A8J4A4T6"/>
<dbReference type="EMBL" id="BOPH01000105">
    <property type="protein sequence ID" value="GIJ72741.1"/>
    <property type="molecule type" value="Genomic_DNA"/>
</dbReference>
<name>A0A8J4A4T6_9ACTN</name>